<dbReference type="EMBL" id="CAFBLN010000001">
    <property type="protein sequence ID" value="CAB4858247.1"/>
    <property type="molecule type" value="Genomic_DNA"/>
</dbReference>
<dbReference type="InterPro" id="IPR008515">
    <property type="entry name" value="Ubiquitin-like_Pup"/>
</dbReference>
<feature type="compositionally biased region" description="Basic and acidic residues" evidence="1">
    <location>
        <begin position="1"/>
        <end position="16"/>
    </location>
</feature>
<dbReference type="NCBIfam" id="TIGR03687">
    <property type="entry name" value="pupylate_cterm"/>
    <property type="match status" value="1"/>
</dbReference>
<reference evidence="2" key="1">
    <citation type="submission" date="2020-05" db="EMBL/GenBank/DDBJ databases">
        <authorList>
            <person name="Chiriac C."/>
            <person name="Salcher M."/>
            <person name="Ghai R."/>
            <person name="Kavagutti S V."/>
        </authorList>
    </citation>
    <scope>NUCLEOTIDE SEQUENCE</scope>
</reference>
<organism evidence="2">
    <name type="scientific">freshwater metagenome</name>
    <dbReference type="NCBI Taxonomy" id="449393"/>
    <lineage>
        <taxon>unclassified sequences</taxon>
        <taxon>metagenomes</taxon>
        <taxon>ecological metagenomes</taxon>
    </lineage>
</organism>
<proteinExistence type="predicted"/>
<dbReference type="GO" id="GO:0070490">
    <property type="term" value="P:protein pupylation"/>
    <property type="evidence" value="ECO:0007669"/>
    <property type="project" value="InterPro"/>
</dbReference>
<dbReference type="AlphaFoldDB" id="A0A6J7CIR2"/>
<accession>A0A6J7CIR2</accession>
<dbReference type="Pfam" id="PF05639">
    <property type="entry name" value="Pup"/>
    <property type="match status" value="1"/>
</dbReference>
<dbReference type="GO" id="GO:0010498">
    <property type="term" value="P:proteasomal protein catabolic process"/>
    <property type="evidence" value="ECO:0007669"/>
    <property type="project" value="InterPro"/>
</dbReference>
<evidence type="ECO:0000256" key="1">
    <source>
        <dbReference type="SAM" id="MobiDB-lite"/>
    </source>
</evidence>
<feature type="region of interest" description="Disordered" evidence="1">
    <location>
        <begin position="1"/>
        <end position="21"/>
    </location>
</feature>
<protein>
    <submittedName>
        <fullName evidence="2">Unannotated protein</fullName>
    </submittedName>
</protein>
<sequence>MTEQEHLQKPSPEKNTETTSVDLVANASKNEQLKHDLDSLLDEIDEVLEDNAEEFVRNYIQKGGE</sequence>
<dbReference type="GO" id="GO:0070628">
    <property type="term" value="F:proteasome binding"/>
    <property type="evidence" value="ECO:0007669"/>
    <property type="project" value="InterPro"/>
</dbReference>
<dbReference type="GO" id="GO:0019941">
    <property type="term" value="P:modification-dependent protein catabolic process"/>
    <property type="evidence" value="ECO:0007669"/>
    <property type="project" value="InterPro"/>
</dbReference>
<evidence type="ECO:0000313" key="2">
    <source>
        <dbReference type="EMBL" id="CAB4858247.1"/>
    </source>
</evidence>
<gene>
    <name evidence="2" type="ORF">UFOPK3381_00111</name>
</gene>
<dbReference type="GO" id="GO:0031386">
    <property type="term" value="F:protein tag activity"/>
    <property type="evidence" value="ECO:0007669"/>
    <property type="project" value="InterPro"/>
</dbReference>
<name>A0A6J7CIR2_9ZZZZ</name>